<evidence type="ECO:0000313" key="4">
    <source>
        <dbReference type="EMBL" id="MBM6774228.1"/>
    </source>
</evidence>
<name>A0ABS2F126_9ACTN</name>
<feature type="region of interest" description="Disordered" evidence="1">
    <location>
        <begin position="91"/>
        <end position="112"/>
    </location>
</feature>
<evidence type="ECO:0000259" key="3">
    <source>
        <dbReference type="Pfam" id="PF20990"/>
    </source>
</evidence>
<evidence type="ECO:0000256" key="1">
    <source>
        <dbReference type="SAM" id="MobiDB-lite"/>
    </source>
</evidence>
<organism evidence="4 5">
    <name type="scientific">Olsenella profusa</name>
    <dbReference type="NCBI Taxonomy" id="138595"/>
    <lineage>
        <taxon>Bacteria</taxon>
        <taxon>Bacillati</taxon>
        <taxon>Actinomycetota</taxon>
        <taxon>Coriobacteriia</taxon>
        <taxon>Coriobacteriales</taxon>
        <taxon>Atopobiaceae</taxon>
        <taxon>Olsenella</taxon>
    </lineage>
</organism>
<keyword evidence="2" id="KW-0812">Transmembrane</keyword>
<comment type="caution">
    <text evidence="4">The sequence shown here is derived from an EMBL/GenBank/DDBJ whole genome shotgun (WGS) entry which is preliminary data.</text>
</comment>
<keyword evidence="2" id="KW-0472">Membrane</keyword>
<keyword evidence="2" id="KW-1133">Transmembrane helix</keyword>
<dbReference type="RefSeq" id="WP_204792595.1">
    <property type="nucleotide sequence ID" value="NZ_JACSNQ010000002.1"/>
</dbReference>
<accession>A0ABS2F126</accession>
<sequence>MLGIVSNFLYCVVLPYVLAVAMARLSDRARFAHVDRRDFADGYLREPPSSDEPALLARVVGAGEGSMVTATLLSLERKGVVSVDRTTEPPALRLGDDLEREPARPGARQAEGQGRGDVLLSLSVGVREGRLSAYERLALDMVFIDGRLSATARSLSEARLACPAYVRRLRHALAAEADRDLHARHLVEGVSPSLLWLAVIVVVAYVLVGLLVVGLDVAPMVLFGLPGLAALVSFSRPREVFTAEGRTLLVRCRAFQRYLAHFTHLSEAHLTDVTLWGELLVYGAAVHTTSVVDNELMPAALIKDAPVAPAWYVAYVRGGCGKPSGCPEPPRG</sequence>
<feature type="domain" description="Predicted membrane protein YciQ-like C-terminal" evidence="3">
    <location>
        <begin position="42"/>
        <end position="285"/>
    </location>
</feature>
<feature type="transmembrane region" description="Helical" evidence="2">
    <location>
        <begin position="6"/>
        <end position="26"/>
    </location>
</feature>
<feature type="compositionally biased region" description="Basic and acidic residues" evidence="1">
    <location>
        <begin position="94"/>
        <end position="103"/>
    </location>
</feature>
<dbReference type="Proteomes" id="UP000712527">
    <property type="component" value="Unassembled WGS sequence"/>
</dbReference>
<evidence type="ECO:0000256" key="2">
    <source>
        <dbReference type="SAM" id="Phobius"/>
    </source>
</evidence>
<protein>
    <submittedName>
        <fullName evidence="4">DUF2207 domain-containing protein</fullName>
    </submittedName>
</protein>
<dbReference type="Pfam" id="PF20990">
    <property type="entry name" value="DUF2207_C"/>
    <property type="match status" value="1"/>
</dbReference>
<dbReference type="InterPro" id="IPR048389">
    <property type="entry name" value="YciQ-like_C"/>
</dbReference>
<dbReference type="EMBL" id="JACSNQ010000002">
    <property type="protein sequence ID" value="MBM6774228.1"/>
    <property type="molecule type" value="Genomic_DNA"/>
</dbReference>
<keyword evidence="5" id="KW-1185">Reference proteome</keyword>
<feature type="transmembrane region" description="Helical" evidence="2">
    <location>
        <begin position="194"/>
        <end position="211"/>
    </location>
</feature>
<gene>
    <name evidence="4" type="ORF">H9X80_01500</name>
</gene>
<proteinExistence type="predicted"/>
<reference evidence="4 5" key="1">
    <citation type="journal article" date="2021" name="Sci. Rep.">
        <title>The distribution of antibiotic resistance genes in chicken gut microbiota commensals.</title>
        <authorList>
            <person name="Juricova H."/>
            <person name="Matiasovicova J."/>
            <person name="Kubasova T."/>
            <person name="Cejkova D."/>
            <person name="Rychlik I."/>
        </authorList>
    </citation>
    <scope>NUCLEOTIDE SEQUENCE [LARGE SCALE GENOMIC DNA]</scope>
    <source>
        <strain evidence="4 5">An794</strain>
    </source>
</reference>
<evidence type="ECO:0000313" key="5">
    <source>
        <dbReference type="Proteomes" id="UP000712527"/>
    </source>
</evidence>